<keyword evidence="1" id="KW-0175">Coiled coil</keyword>
<comment type="caution">
    <text evidence="4">The sequence shown here is derived from an EMBL/GenBank/DDBJ whole genome shotgun (WGS) entry which is preliminary data.</text>
</comment>
<dbReference type="Pfam" id="PF13598">
    <property type="entry name" value="DUF4139"/>
    <property type="match status" value="1"/>
</dbReference>
<dbReference type="EMBL" id="AAWS01000012">
    <property type="protein sequence ID" value="EAY29223.1"/>
    <property type="molecule type" value="Genomic_DNA"/>
</dbReference>
<dbReference type="OrthoDB" id="634585at2"/>
<dbReference type="PANTHER" id="PTHR31005:SF8">
    <property type="entry name" value="DUF4139 DOMAIN-CONTAINING PROTEIN"/>
    <property type="match status" value="1"/>
</dbReference>
<feature type="domain" description="DUF4140" evidence="3">
    <location>
        <begin position="11"/>
        <end position="108"/>
    </location>
</feature>
<dbReference type="Pfam" id="PF13600">
    <property type="entry name" value="DUF4140"/>
    <property type="match status" value="1"/>
</dbReference>
<reference evidence="4 5" key="1">
    <citation type="submission" date="2007-01" db="EMBL/GenBank/DDBJ databases">
        <authorList>
            <person name="Haygood M."/>
            <person name="Podell S."/>
            <person name="Anderson C."/>
            <person name="Hopkinson B."/>
            <person name="Roe K."/>
            <person name="Barbeau K."/>
            <person name="Gaasterland T."/>
            <person name="Ferriera S."/>
            <person name="Johnson J."/>
            <person name="Kravitz S."/>
            <person name="Beeson K."/>
            <person name="Sutton G."/>
            <person name="Rogers Y.-H."/>
            <person name="Friedman R."/>
            <person name="Frazier M."/>
            <person name="Venter J.C."/>
        </authorList>
    </citation>
    <scope>NUCLEOTIDE SEQUENCE [LARGE SCALE GENOMIC DNA]</scope>
    <source>
        <strain evidence="4 5">ATCC 23134</strain>
    </source>
</reference>
<evidence type="ECO:0000259" key="3">
    <source>
        <dbReference type="Pfam" id="PF13600"/>
    </source>
</evidence>
<gene>
    <name evidence="4" type="ORF">M23134_02414</name>
</gene>
<evidence type="ECO:0000313" key="5">
    <source>
        <dbReference type="Proteomes" id="UP000004095"/>
    </source>
</evidence>
<dbReference type="eggNOG" id="COG5316">
    <property type="taxonomic scope" value="Bacteria"/>
</dbReference>
<evidence type="ECO:0000259" key="2">
    <source>
        <dbReference type="Pfam" id="PF13598"/>
    </source>
</evidence>
<accession>A1ZKJ7</accession>
<dbReference type="InterPro" id="IPR011935">
    <property type="entry name" value="CHP02231"/>
</dbReference>
<evidence type="ECO:0008006" key="6">
    <source>
        <dbReference type="Google" id="ProtNLM"/>
    </source>
</evidence>
<evidence type="ECO:0000313" key="4">
    <source>
        <dbReference type="EMBL" id="EAY29223.1"/>
    </source>
</evidence>
<feature type="coiled-coil region" evidence="1">
    <location>
        <begin position="77"/>
        <end position="111"/>
    </location>
</feature>
<dbReference type="AlphaFoldDB" id="A1ZKJ7"/>
<evidence type="ECO:0000256" key="1">
    <source>
        <dbReference type="SAM" id="Coils"/>
    </source>
</evidence>
<proteinExistence type="predicted"/>
<dbReference type="InterPro" id="IPR037291">
    <property type="entry name" value="DUF4139"/>
</dbReference>
<dbReference type="InterPro" id="IPR025554">
    <property type="entry name" value="DUF4140"/>
</dbReference>
<keyword evidence="5" id="KW-1185">Reference proteome</keyword>
<dbReference type="RefSeq" id="WP_002696874.1">
    <property type="nucleotide sequence ID" value="NZ_AAWS01000012.1"/>
</dbReference>
<dbReference type="PANTHER" id="PTHR31005">
    <property type="entry name" value="DUF4139 DOMAIN-CONTAINING PROTEIN"/>
    <property type="match status" value="1"/>
</dbReference>
<organism evidence="4 5">
    <name type="scientific">Microscilla marina ATCC 23134</name>
    <dbReference type="NCBI Taxonomy" id="313606"/>
    <lineage>
        <taxon>Bacteria</taxon>
        <taxon>Pseudomonadati</taxon>
        <taxon>Bacteroidota</taxon>
        <taxon>Cytophagia</taxon>
        <taxon>Cytophagales</taxon>
        <taxon>Microscillaceae</taxon>
        <taxon>Microscilla</taxon>
    </lineage>
</organism>
<feature type="domain" description="DUF4139" evidence="2">
    <location>
        <begin position="198"/>
        <end position="527"/>
    </location>
</feature>
<dbReference type="NCBIfam" id="TIGR02231">
    <property type="entry name" value="mucoidy inhibitor MuiA family protein"/>
    <property type="match status" value="1"/>
</dbReference>
<name>A1ZKJ7_MICM2</name>
<sequence>MQIIDSAISSVTVFGDRAEVTRTADLSLAAGEHLLLFDRLPEKIEQKSVQVNGIGNAVLASVKFKVAHYEEVPDEDKKALMDEQQVLEDELAHLQNKSTRLSNEKKFIENITVKLTTPIEDDVPTLDPAEWDKMFAFYQQKSEALDEAVLANEKEQRVWKNKIKKIAQQLQDLRYDDTRTKNQVEVIVQMKAEGNLQLNLSYIVYGAQWSPFYDLRVSTEAKKMNLTYNALVTQTTGEEWQDVALKLSTAQPQVSGRQPQLEPWRVDVGGRIAKEDLRNTRFEAVADLGVKSEVASMEEAEDAMDGFGGGGNEQMTKATSGVETGATSVFFSIAGRHTVKSDNTEQQVTVMMEDFGTKFEYSAVPKLSSYAYLRAKVTNNTDYPFLAGTTNVFLNNNFVANASMDTVAATESFWTFLGIDEGIKVERKFLKKYEKKEGKLFGKKTKNVVYEYELLVQNYKKTTEKITLRDQIPISHHDEIKVHLLLPAYKEDTDQLKKDKLNRLQWMYELPPGKEEKIPFHFALEYPHDFSLTGIEDM</sequence>
<protein>
    <recommendedName>
        <fullName evidence="6">Mucoidy inhibitor MuiA family protein</fullName>
    </recommendedName>
</protein>
<dbReference type="Proteomes" id="UP000004095">
    <property type="component" value="Unassembled WGS sequence"/>
</dbReference>